<keyword evidence="10 14" id="KW-0573">Peptidoglycan synthesis</keyword>
<keyword evidence="7 14" id="KW-0547">Nucleotide-binding</keyword>
<protein>
    <recommendedName>
        <fullName evidence="3 14">UDP-N-acetylmuramate--L-alanine ligase</fullName>
        <ecNumber evidence="3 14">6.3.2.8</ecNumber>
    </recommendedName>
    <alternativeName>
        <fullName evidence="14">UDP-N-acetylmuramoyl-L-alanine synthetase</fullName>
    </alternativeName>
</protein>
<evidence type="ECO:0000256" key="6">
    <source>
        <dbReference type="ARBA" id="ARBA00022618"/>
    </source>
</evidence>
<keyword evidence="8 14" id="KW-0067">ATP-binding</keyword>
<dbReference type="EC" id="6.3.2.8" evidence="3 14"/>
<dbReference type="AlphaFoldDB" id="H7EPB8"/>
<dbReference type="GO" id="GO:0005737">
    <property type="term" value="C:cytoplasm"/>
    <property type="evidence" value="ECO:0007669"/>
    <property type="project" value="UniProtKB-SubCell"/>
</dbReference>
<keyword evidence="19" id="KW-1185">Reference proteome</keyword>
<dbReference type="InterPro" id="IPR004101">
    <property type="entry name" value="Mur_ligase_C"/>
</dbReference>
<dbReference type="RefSeq" id="WP_002706434.1">
    <property type="nucleotide sequence ID" value="NZ_AGRW01000054.1"/>
</dbReference>
<evidence type="ECO:0000259" key="16">
    <source>
        <dbReference type="Pfam" id="PF02875"/>
    </source>
</evidence>
<dbReference type="InterPro" id="IPR000713">
    <property type="entry name" value="Mur_ligase_N"/>
</dbReference>
<evidence type="ECO:0000313" key="19">
    <source>
        <dbReference type="Proteomes" id="UP000003571"/>
    </source>
</evidence>
<dbReference type="GO" id="GO:0009252">
    <property type="term" value="P:peptidoglycan biosynthetic process"/>
    <property type="evidence" value="ECO:0007669"/>
    <property type="project" value="UniProtKB-UniRule"/>
</dbReference>
<dbReference type="Proteomes" id="UP000003571">
    <property type="component" value="Unassembled WGS sequence"/>
</dbReference>
<dbReference type="Gene3D" id="3.90.190.20">
    <property type="entry name" value="Mur ligase, C-terminal domain"/>
    <property type="match status" value="1"/>
</dbReference>
<comment type="pathway">
    <text evidence="2 14">Cell wall biogenesis; peptidoglycan biosynthesis.</text>
</comment>
<keyword evidence="5 14" id="KW-0436">Ligase</keyword>
<dbReference type="GO" id="GO:0071555">
    <property type="term" value="P:cell wall organization"/>
    <property type="evidence" value="ECO:0007669"/>
    <property type="project" value="UniProtKB-KW"/>
</dbReference>
<gene>
    <name evidence="14" type="primary">murC</name>
    <name evidence="18" type="ORF">TresaDRAFT_0224</name>
</gene>
<accession>H7EPB8</accession>
<organism evidence="18 19">
    <name type="scientific">Treponema saccharophilum DSM 2985</name>
    <dbReference type="NCBI Taxonomy" id="907348"/>
    <lineage>
        <taxon>Bacteria</taxon>
        <taxon>Pseudomonadati</taxon>
        <taxon>Spirochaetota</taxon>
        <taxon>Spirochaetia</taxon>
        <taxon>Spirochaetales</taxon>
        <taxon>Treponemataceae</taxon>
        <taxon>Treponema</taxon>
    </lineage>
</organism>
<dbReference type="PANTHER" id="PTHR43445:SF3">
    <property type="entry name" value="UDP-N-ACETYLMURAMATE--L-ALANINE LIGASE"/>
    <property type="match status" value="1"/>
</dbReference>
<name>H7EPB8_9SPIR</name>
<comment type="function">
    <text evidence="14">Cell wall formation.</text>
</comment>
<dbReference type="GO" id="GO:0008360">
    <property type="term" value="P:regulation of cell shape"/>
    <property type="evidence" value="ECO:0007669"/>
    <property type="project" value="UniProtKB-KW"/>
</dbReference>
<dbReference type="InterPro" id="IPR013221">
    <property type="entry name" value="Mur_ligase_cen"/>
</dbReference>
<evidence type="ECO:0000256" key="2">
    <source>
        <dbReference type="ARBA" id="ARBA00004752"/>
    </source>
</evidence>
<dbReference type="UniPathway" id="UPA00219"/>
<evidence type="ECO:0000256" key="9">
    <source>
        <dbReference type="ARBA" id="ARBA00022960"/>
    </source>
</evidence>
<sequence>MISNSACPAGMPLSVGGVHFHFVGIKGTGMAALVEILHARGAVITGSDVQERFYTDEVLERLGIKAVPFSGGNITDSVQYVVYSSAYSPESNPDLVEALRRGIPMMLYSEALGALSATAFSAGVCGVHGKTTTTGMVGTILRGLDIPAQVLAGSVISSFGGTCTMTNGAMSRAGGAKPYFVAETCEYQRHFMSFHPMKIILTSVESDHQDFYPTYADIRDAFVDYACLLPEGGTLIYCADDAGACEVAGIVAGKRSDIALVPYGVNADGPYRLEFGTVRGGTHTFFVESLGECGICVPGDHNVRNACAAAALCAEILRSAGKNPSDFAGKIKEGLRNFSGGRRRSEIVGRAKTPLGEDVIFVDDYGHHPTAIKTTLAGFREFYGGHRIVVDFMSHTYTRTAALLDEFASSFGSADDVIINKIYGSAREDASAASVTGEILAERASSFHPRVVYAGEFDEAAEKGMALLSSPSGAKDGWLFVTMGAGDNWKVGKKILEKLGS</sequence>
<dbReference type="GO" id="GO:0005524">
    <property type="term" value="F:ATP binding"/>
    <property type="evidence" value="ECO:0007669"/>
    <property type="project" value="UniProtKB-UniRule"/>
</dbReference>
<evidence type="ECO:0000256" key="7">
    <source>
        <dbReference type="ARBA" id="ARBA00022741"/>
    </source>
</evidence>
<dbReference type="EMBL" id="AGRW01000054">
    <property type="protein sequence ID" value="EIC00751.1"/>
    <property type="molecule type" value="Genomic_DNA"/>
</dbReference>
<evidence type="ECO:0000256" key="11">
    <source>
        <dbReference type="ARBA" id="ARBA00023306"/>
    </source>
</evidence>
<keyword evidence="4 14" id="KW-0963">Cytoplasm</keyword>
<evidence type="ECO:0000256" key="4">
    <source>
        <dbReference type="ARBA" id="ARBA00022490"/>
    </source>
</evidence>
<keyword evidence="12 14" id="KW-0961">Cell wall biogenesis/degradation</keyword>
<dbReference type="InterPro" id="IPR005758">
    <property type="entry name" value="UDP-N-AcMur_Ala_ligase_MurC"/>
</dbReference>
<dbReference type="Gene3D" id="3.40.50.720">
    <property type="entry name" value="NAD(P)-binding Rossmann-like Domain"/>
    <property type="match status" value="1"/>
</dbReference>
<dbReference type="SUPFAM" id="SSF53244">
    <property type="entry name" value="MurD-like peptide ligases, peptide-binding domain"/>
    <property type="match status" value="1"/>
</dbReference>
<dbReference type="eggNOG" id="COG0773">
    <property type="taxonomic scope" value="Bacteria"/>
</dbReference>
<dbReference type="SUPFAM" id="SSF51984">
    <property type="entry name" value="MurCD N-terminal domain"/>
    <property type="match status" value="1"/>
</dbReference>
<evidence type="ECO:0000256" key="10">
    <source>
        <dbReference type="ARBA" id="ARBA00022984"/>
    </source>
</evidence>
<proteinExistence type="inferred from homology"/>
<keyword evidence="11 14" id="KW-0131">Cell cycle</keyword>
<evidence type="ECO:0000256" key="14">
    <source>
        <dbReference type="HAMAP-Rule" id="MF_00046"/>
    </source>
</evidence>
<evidence type="ECO:0000256" key="13">
    <source>
        <dbReference type="ARBA" id="ARBA00047833"/>
    </source>
</evidence>
<comment type="subcellular location">
    <subcellularLocation>
        <location evidence="1 14">Cytoplasm</location>
    </subcellularLocation>
</comment>
<evidence type="ECO:0000256" key="12">
    <source>
        <dbReference type="ARBA" id="ARBA00023316"/>
    </source>
</evidence>
<evidence type="ECO:0000256" key="3">
    <source>
        <dbReference type="ARBA" id="ARBA00012211"/>
    </source>
</evidence>
<dbReference type="STRING" id="907348.TresaDRAFT_0224"/>
<dbReference type="Gene3D" id="3.40.1190.10">
    <property type="entry name" value="Mur-like, catalytic domain"/>
    <property type="match status" value="1"/>
</dbReference>
<feature type="domain" description="Mur ligase N-terminal catalytic" evidence="15">
    <location>
        <begin position="19"/>
        <end position="117"/>
    </location>
</feature>
<dbReference type="Pfam" id="PF02875">
    <property type="entry name" value="Mur_ligase_C"/>
    <property type="match status" value="1"/>
</dbReference>
<comment type="caution">
    <text evidence="18">The sequence shown here is derived from an EMBL/GenBank/DDBJ whole genome shotgun (WGS) entry which is preliminary data.</text>
</comment>
<feature type="domain" description="Mur ligase central" evidence="17">
    <location>
        <begin position="124"/>
        <end position="312"/>
    </location>
</feature>
<evidence type="ECO:0000259" key="17">
    <source>
        <dbReference type="Pfam" id="PF08245"/>
    </source>
</evidence>
<dbReference type="InterPro" id="IPR036565">
    <property type="entry name" value="Mur-like_cat_sf"/>
</dbReference>
<evidence type="ECO:0000256" key="5">
    <source>
        <dbReference type="ARBA" id="ARBA00022598"/>
    </source>
</evidence>
<feature type="domain" description="Mur ligase C-terminal" evidence="16">
    <location>
        <begin position="343"/>
        <end position="469"/>
    </location>
</feature>
<dbReference type="InterPro" id="IPR050061">
    <property type="entry name" value="MurCDEF_pg_biosynth"/>
</dbReference>
<dbReference type="GO" id="GO:0008763">
    <property type="term" value="F:UDP-N-acetylmuramate-L-alanine ligase activity"/>
    <property type="evidence" value="ECO:0007669"/>
    <property type="project" value="UniProtKB-UniRule"/>
</dbReference>
<comment type="similarity">
    <text evidence="14">Belongs to the MurCDEF family.</text>
</comment>
<keyword evidence="6 14" id="KW-0132">Cell division</keyword>
<evidence type="ECO:0000259" key="15">
    <source>
        <dbReference type="Pfam" id="PF01225"/>
    </source>
</evidence>
<dbReference type="HAMAP" id="MF_00046">
    <property type="entry name" value="MurC"/>
    <property type="match status" value="1"/>
</dbReference>
<keyword evidence="9 14" id="KW-0133">Cell shape</keyword>
<dbReference type="SUPFAM" id="SSF53623">
    <property type="entry name" value="MurD-like peptide ligases, catalytic domain"/>
    <property type="match status" value="1"/>
</dbReference>
<reference evidence="18 19" key="1">
    <citation type="submission" date="2011-09" db="EMBL/GenBank/DDBJ databases">
        <title>The draft genome of Treponema saccharophilum DSM 2985.</title>
        <authorList>
            <consortium name="US DOE Joint Genome Institute (JGI-PGF)"/>
            <person name="Lucas S."/>
            <person name="Copeland A."/>
            <person name="Lapidus A."/>
            <person name="Glavina del Rio T."/>
            <person name="Dalin E."/>
            <person name="Tice H."/>
            <person name="Bruce D."/>
            <person name="Goodwin L."/>
            <person name="Pitluck S."/>
            <person name="Peters L."/>
            <person name="Kyrpides N."/>
            <person name="Mavromatis K."/>
            <person name="Ivanova N."/>
            <person name="Markowitz V."/>
            <person name="Cheng J.-F."/>
            <person name="Hugenholtz P."/>
            <person name="Woyke T."/>
            <person name="Wu D."/>
            <person name="Gronow S."/>
            <person name="Wellnitz S."/>
            <person name="Brambilla E."/>
            <person name="Klenk H.-P."/>
            <person name="Eisen J.A."/>
        </authorList>
    </citation>
    <scope>NUCLEOTIDE SEQUENCE [LARGE SCALE GENOMIC DNA]</scope>
    <source>
        <strain evidence="18 19">DSM 2985</strain>
    </source>
</reference>
<dbReference type="NCBIfam" id="TIGR01082">
    <property type="entry name" value="murC"/>
    <property type="match status" value="1"/>
</dbReference>
<evidence type="ECO:0000313" key="18">
    <source>
        <dbReference type="EMBL" id="EIC00751.1"/>
    </source>
</evidence>
<dbReference type="GO" id="GO:0051301">
    <property type="term" value="P:cell division"/>
    <property type="evidence" value="ECO:0007669"/>
    <property type="project" value="UniProtKB-KW"/>
</dbReference>
<dbReference type="PANTHER" id="PTHR43445">
    <property type="entry name" value="UDP-N-ACETYLMURAMATE--L-ALANINE LIGASE-RELATED"/>
    <property type="match status" value="1"/>
</dbReference>
<dbReference type="Pfam" id="PF08245">
    <property type="entry name" value="Mur_ligase_M"/>
    <property type="match status" value="1"/>
</dbReference>
<evidence type="ECO:0000256" key="8">
    <source>
        <dbReference type="ARBA" id="ARBA00022840"/>
    </source>
</evidence>
<dbReference type="Pfam" id="PF01225">
    <property type="entry name" value="Mur_ligase"/>
    <property type="match status" value="1"/>
</dbReference>
<evidence type="ECO:0000256" key="1">
    <source>
        <dbReference type="ARBA" id="ARBA00004496"/>
    </source>
</evidence>
<dbReference type="InterPro" id="IPR036615">
    <property type="entry name" value="Mur_ligase_C_dom_sf"/>
</dbReference>
<dbReference type="PATRIC" id="fig|907348.3.peg.2812"/>
<feature type="binding site" evidence="14">
    <location>
        <begin position="126"/>
        <end position="132"/>
    </location>
    <ligand>
        <name>ATP</name>
        <dbReference type="ChEBI" id="CHEBI:30616"/>
    </ligand>
</feature>
<comment type="catalytic activity">
    <reaction evidence="13 14">
        <text>UDP-N-acetyl-alpha-D-muramate + L-alanine + ATP = UDP-N-acetyl-alpha-D-muramoyl-L-alanine + ADP + phosphate + H(+)</text>
        <dbReference type="Rhea" id="RHEA:23372"/>
        <dbReference type="ChEBI" id="CHEBI:15378"/>
        <dbReference type="ChEBI" id="CHEBI:30616"/>
        <dbReference type="ChEBI" id="CHEBI:43474"/>
        <dbReference type="ChEBI" id="CHEBI:57972"/>
        <dbReference type="ChEBI" id="CHEBI:70757"/>
        <dbReference type="ChEBI" id="CHEBI:83898"/>
        <dbReference type="ChEBI" id="CHEBI:456216"/>
        <dbReference type="EC" id="6.3.2.8"/>
    </reaction>
</comment>